<proteinExistence type="predicted"/>
<dbReference type="InterPro" id="IPR041698">
    <property type="entry name" value="Methyltransf_25"/>
</dbReference>
<dbReference type="GeneID" id="71997329"/>
<dbReference type="Gene3D" id="3.40.50.150">
    <property type="entry name" value="Vaccinia Virus protein VP39"/>
    <property type="match status" value="1"/>
</dbReference>
<comment type="caution">
    <text evidence="3">The sequence shown here is derived from an EMBL/GenBank/DDBJ whole genome shotgun (WGS) entry which is preliminary data.</text>
</comment>
<evidence type="ECO:0000313" key="4">
    <source>
        <dbReference type="Proteomes" id="UP000814176"/>
    </source>
</evidence>
<dbReference type="EMBL" id="JADCUA010000015">
    <property type="protein sequence ID" value="KAH9834547.1"/>
    <property type="molecule type" value="Genomic_DNA"/>
</dbReference>
<keyword evidence="3" id="KW-0489">Methyltransferase</keyword>
<dbReference type="GO" id="GO:0008168">
    <property type="term" value="F:methyltransferase activity"/>
    <property type="evidence" value="ECO:0007669"/>
    <property type="project" value="UniProtKB-KW"/>
</dbReference>
<dbReference type="CDD" id="cd02440">
    <property type="entry name" value="AdoMet_MTases"/>
    <property type="match status" value="1"/>
</dbReference>
<keyword evidence="4" id="KW-1185">Reference proteome</keyword>
<accession>A0ABQ8KAL1</accession>
<protein>
    <submittedName>
        <fullName evidence="3">S-adenosyl-L-methionine-dependent methyltransferase</fullName>
    </submittedName>
</protein>
<reference evidence="3 4" key="1">
    <citation type="journal article" date="2021" name="Environ. Microbiol.">
        <title>Gene family expansions and transcriptome signatures uncover fungal adaptations to wood decay.</title>
        <authorList>
            <person name="Hage H."/>
            <person name="Miyauchi S."/>
            <person name="Viragh M."/>
            <person name="Drula E."/>
            <person name="Min B."/>
            <person name="Chaduli D."/>
            <person name="Navarro D."/>
            <person name="Favel A."/>
            <person name="Norest M."/>
            <person name="Lesage-Meessen L."/>
            <person name="Balint B."/>
            <person name="Merenyi Z."/>
            <person name="de Eugenio L."/>
            <person name="Morin E."/>
            <person name="Martinez A.T."/>
            <person name="Baldrian P."/>
            <person name="Stursova M."/>
            <person name="Martinez M.J."/>
            <person name="Novotny C."/>
            <person name="Magnuson J.K."/>
            <person name="Spatafora J.W."/>
            <person name="Maurice S."/>
            <person name="Pangilinan J."/>
            <person name="Andreopoulos W."/>
            <person name="LaButti K."/>
            <person name="Hundley H."/>
            <person name="Na H."/>
            <person name="Kuo A."/>
            <person name="Barry K."/>
            <person name="Lipzen A."/>
            <person name="Henrissat B."/>
            <person name="Riley R."/>
            <person name="Ahrendt S."/>
            <person name="Nagy L.G."/>
            <person name="Grigoriev I.V."/>
            <person name="Martin F."/>
            <person name="Rosso M.N."/>
        </authorList>
    </citation>
    <scope>NUCLEOTIDE SEQUENCE [LARGE SCALE GENOMIC DNA]</scope>
    <source>
        <strain evidence="3 4">CIRM-BRFM 1785</strain>
    </source>
</reference>
<dbReference type="RefSeq" id="XP_047777078.1">
    <property type="nucleotide sequence ID" value="XM_047916597.1"/>
</dbReference>
<evidence type="ECO:0000256" key="1">
    <source>
        <dbReference type="SAM" id="MobiDB-lite"/>
    </source>
</evidence>
<dbReference type="InterPro" id="IPR029063">
    <property type="entry name" value="SAM-dependent_MTases_sf"/>
</dbReference>
<dbReference type="Proteomes" id="UP000814176">
    <property type="component" value="Unassembled WGS sequence"/>
</dbReference>
<dbReference type="SUPFAM" id="SSF53335">
    <property type="entry name" value="S-adenosyl-L-methionine-dependent methyltransferases"/>
    <property type="match status" value="1"/>
</dbReference>
<gene>
    <name evidence="3" type="ORF">C8Q71DRAFT_146961</name>
</gene>
<dbReference type="PANTHER" id="PTHR43591">
    <property type="entry name" value="METHYLTRANSFERASE"/>
    <property type="match status" value="1"/>
</dbReference>
<feature type="domain" description="Methyltransferase" evidence="2">
    <location>
        <begin position="107"/>
        <end position="194"/>
    </location>
</feature>
<feature type="region of interest" description="Disordered" evidence="1">
    <location>
        <begin position="1"/>
        <end position="24"/>
    </location>
</feature>
<evidence type="ECO:0000259" key="2">
    <source>
        <dbReference type="Pfam" id="PF13649"/>
    </source>
</evidence>
<name>A0ABQ8KAL1_9APHY</name>
<sequence>MAIERPPCRNGTWYTPGNASSDEEIQSDTSSELVEIQSDEFPRYFVERNGRLFHSHGPSPYPLPVDADEQHRQNRQHVLLYSLIGAHYVGPVQDVLRPIRGVQRQAVDLGTGTGKWVMDMADRFSHVRFSGIDIVPIQTRHPLPNVWFEMHDLAEPLGYAPGSVDLIHARDIQLAVRDFPRLLSEVARALRPGGLYISGEWYGYPTMEDESCLSERAPRTCRFFDLVNHYLRQNGIGFVAANVPEWVRRTDAFFNVQVEDLYVPIGAGNPGVYHAGERLKTNLRVFAASMQLWLVERGYCSRMAAQDLTNGFLLELDTIQGMELKYRIVCAQRK</sequence>
<evidence type="ECO:0000313" key="3">
    <source>
        <dbReference type="EMBL" id="KAH9834547.1"/>
    </source>
</evidence>
<organism evidence="3 4">
    <name type="scientific">Rhodofomes roseus</name>
    <dbReference type="NCBI Taxonomy" id="34475"/>
    <lineage>
        <taxon>Eukaryota</taxon>
        <taxon>Fungi</taxon>
        <taxon>Dikarya</taxon>
        <taxon>Basidiomycota</taxon>
        <taxon>Agaricomycotina</taxon>
        <taxon>Agaricomycetes</taxon>
        <taxon>Polyporales</taxon>
        <taxon>Rhodofomes</taxon>
    </lineage>
</organism>
<keyword evidence="3" id="KW-0808">Transferase</keyword>
<dbReference type="Pfam" id="PF13649">
    <property type="entry name" value="Methyltransf_25"/>
    <property type="match status" value="1"/>
</dbReference>
<dbReference type="GO" id="GO:0032259">
    <property type="term" value="P:methylation"/>
    <property type="evidence" value="ECO:0007669"/>
    <property type="project" value="UniProtKB-KW"/>
</dbReference>